<dbReference type="InterPro" id="IPR047213">
    <property type="entry name" value="TPP_PYR_PDC_IPDC-like"/>
</dbReference>
<feature type="domain" description="Thiamine pyrophosphate enzyme TPP-binding" evidence="11">
    <location>
        <begin position="412"/>
        <end position="558"/>
    </location>
</feature>
<evidence type="ECO:0000313" key="14">
    <source>
        <dbReference type="Proteomes" id="UP000318582"/>
    </source>
</evidence>
<dbReference type="GO" id="GO:0005829">
    <property type="term" value="C:cytosol"/>
    <property type="evidence" value="ECO:0007669"/>
    <property type="project" value="TreeGrafter"/>
</dbReference>
<evidence type="ECO:0000256" key="2">
    <source>
        <dbReference type="ARBA" id="ARBA00007812"/>
    </source>
</evidence>
<evidence type="ECO:0000256" key="3">
    <source>
        <dbReference type="ARBA" id="ARBA00022723"/>
    </source>
</evidence>
<evidence type="ECO:0000256" key="5">
    <source>
        <dbReference type="ARBA" id="ARBA00022842"/>
    </source>
</evidence>
<evidence type="ECO:0000259" key="10">
    <source>
        <dbReference type="Pfam" id="PF00205"/>
    </source>
</evidence>
<accession>A0A507DXS0</accession>
<comment type="caution">
    <text evidence="13">The sequence shown here is derived from an EMBL/GenBank/DDBJ whole genome shotgun (WGS) entry which is preliminary data.</text>
</comment>
<dbReference type="PANTHER" id="PTHR43452">
    <property type="entry name" value="PYRUVATE DECARBOXYLASE"/>
    <property type="match status" value="1"/>
</dbReference>
<name>A0A507DXS0_9FUNG</name>
<evidence type="ECO:0000256" key="4">
    <source>
        <dbReference type="ARBA" id="ARBA00022793"/>
    </source>
</evidence>
<dbReference type="Proteomes" id="UP000318582">
    <property type="component" value="Unassembled WGS sequence"/>
</dbReference>
<keyword evidence="14" id="KW-1185">Reference proteome</keyword>
<evidence type="ECO:0000313" key="13">
    <source>
        <dbReference type="EMBL" id="TPX56251.1"/>
    </source>
</evidence>
<dbReference type="FunFam" id="3.40.50.970:FF:000024">
    <property type="entry name" value="Pyruvate decarboxylase isozyme"/>
    <property type="match status" value="1"/>
</dbReference>
<dbReference type="AlphaFoldDB" id="A0A507DXS0"/>
<proteinExistence type="inferred from homology"/>
<evidence type="ECO:0000256" key="7">
    <source>
        <dbReference type="ARBA" id="ARBA00023239"/>
    </source>
</evidence>
<comment type="cofactor">
    <cofactor evidence="8">
        <name>Mg(2+)</name>
        <dbReference type="ChEBI" id="CHEBI:18420"/>
    </cofactor>
    <text evidence="8">Binds 1 Mg(2+) per subunit.</text>
</comment>
<keyword evidence="6 9" id="KW-0786">Thiamine pyrophosphate</keyword>
<dbReference type="GO" id="GO:0030976">
    <property type="term" value="F:thiamine pyrophosphate binding"/>
    <property type="evidence" value="ECO:0007669"/>
    <property type="project" value="InterPro"/>
</dbReference>
<evidence type="ECO:0000256" key="9">
    <source>
        <dbReference type="RuleBase" id="RU362132"/>
    </source>
</evidence>
<keyword evidence="5 8" id="KW-0460">Magnesium</keyword>
<feature type="binding site" evidence="8">
    <location>
        <position position="459"/>
    </location>
    <ligand>
        <name>Mg(2+)</name>
        <dbReference type="ChEBI" id="CHEBI:18420"/>
    </ligand>
</feature>
<dbReference type="CDD" id="cd07038">
    <property type="entry name" value="TPP_PYR_PDC_IPDC_like"/>
    <property type="match status" value="1"/>
</dbReference>
<dbReference type="Pfam" id="PF02776">
    <property type="entry name" value="TPP_enzyme_N"/>
    <property type="match status" value="1"/>
</dbReference>
<dbReference type="Pfam" id="PF02775">
    <property type="entry name" value="TPP_enzyme_C"/>
    <property type="match status" value="1"/>
</dbReference>
<keyword evidence="4" id="KW-0210">Decarboxylase</keyword>
<dbReference type="PIRSF" id="PIRSF036565">
    <property type="entry name" value="Pyruvt_ip_decrb"/>
    <property type="match status" value="1"/>
</dbReference>
<reference evidence="13 14" key="1">
    <citation type="journal article" date="2019" name="Sci. Rep.">
        <title>Comparative genomics of chytrid fungi reveal insights into the obligate biotrophic and pathogenic lifestyle of Synchytrium endobioticum.</title>
        <authorList>
            <person name="van de Vossenberg B.T.L.H."/>
            <person name="Warris S."/>
            <person name="Nguyen H.D.T."/>
            <person name="van Gent-Pelzer M.P.E."/>
            <person name="Joly D.L."/>
            <person name="van de Geest H.C."/>
            <person name="Bonants P.J.M."/>
            <person name="Smith D.S."/>
            <person name="Levesque C.A."/>
            <person name="van der Lee T.A.J."/>
        </authorList>
    </citation>
    <scope>NUCLEOTIDE SEQUENCE [LARGE SCALE GENOMIC DNA]</scope>
    <source>
        <strain evidence="13 14">CBS 809.83</strain>
    </source>
</reference>
<protein>
    <recommendedName>
        <fullName evidence="15">Pyruvate decarboxylase</fullName>
    </recommendedName>
</protein>
<dbReference type="CDD" id="cd02005">
    <property type="entry name" value="TPP_PDC_IPDC"/>
    <property type="match status" value="1"/>
</dbReference>
<dbReference type="InterPro" id="IPR012110">
    <property type="entry name" value="PDC/IPDC-like"/>
</dbReference>
<dbReference type="GO" id="GO:0000949">
    <property type="term" value="P:aromatic amino acid family catabolic process to alcohol via Ehrlich pathway"/>
    <property type="evidence" value="ECO:0007669"/>
    <property type="project" value="TreeGrafter"/>
</dbReference>
<dbReference type="InterPro" id="IPR011766">
    <property type="entry name" value="TPP_enzyme_TPP-bd"/>
</dbReference>
<dbReference type="InterPro" id="IPR047214">
    <property type="entry name" value="TPP_PDC_IPDC"/>
</dbReference>
<sequence length="588" mass="64899">MADLAETMKEAVTGLGKHIPLPYTVGNYLLARLKELGCDMVFGVPGDFNMEFLDQIEDFDGVNWGYNTNELNAGYAADGYARIKGLGALCTTFGVGELSAVNANAGSLAELVPVVHIVGTPSTVSQADGAVLHHTLGNGDFNVFMRMFKEVTCAQASLVPENAAKEIDRVLRECVIRRRPVYIALPTDVAAKRITTEMKPLDLRPTPNPQKAEDEAVEHIMKVLEKAERPAIMIDGCSQRFHVEKEVREFIDKSGYPVFAAPMGKSTVSEFHRQFRGSYVGTLTPAPVREEFESRDVVVMIGAIKSDFNTGGFTFQVPPERLIELHSYHTKVFHATYEDVGFAGILKRLSECVTHRPWTFGPAYEGGTQGQQGDDAQEIRHEYFWNALGKYLGAEPHIVVAETGTSSFGTSTQKLADGSRYISQVLWGSIGYATAASLGAAIAGRELDKPLRTVLVTGDGSFQLTANEMSTFLRHKLTPIIIIINNDGYTIERYIHGPDRSYNRTAMWKYAKSLEYFAVEQDRETYPIFGLQTRVEHKGDVEGVLQQAFAMKDAIHVLEIVMPKMDAPQGMVKTAEKTAAENKYNGDS</sequence>
<feature type="domain" description="Thiamine pyrophosphate enzyme N-terminal TPP-binding" evidence="12">
    <location>
        <begin position="24"/>
        <end position="133"/>
    </location>
</feature>
<feature type="domain" description="Thiamine pyrophosphate enzyme central" evidence="10">
    <location>
        <begin position="217"/>
        <end position="344"/>
    </location>
</feature>
<dbReference type="InterPro" id="IPR029035">
    <property type="entry name" value="DHS-like_NAD/FAD-binding_dom"/>
</dbReference>
<comment type="similarity">
    <text evidence="2 9">Belongs to the TPP enzyme family.</text>
</comment>
<dbReference type="SUPFAM" id="SSF52518">
    <property type="entry name" value="Thiamin diphosphate-binding fold (THDP-binding)"/>
    <property type="match status" value="2"/>
</dbReference>
<dbReference type="InterPro" id="IPR012000">
    <property type="entry name" value="Thiamin_PyroP_enz_cen_dom"/>
</dbReference>
<feature type="binding site" evidence="8">
    <location>
        <position position="486"/>
    </location>
    <ligand>
        <name>Mg(2+)</name>
        <dbReference type="ChEBI" id="CHEBI:18420"/>
    </ligand>
</feature>
<gene>
    <name evidence="13" type="ORF">PhCBS80983_g04647</name>
</gene>
<keyword evidence="7" id="KW-0456">Lyase</keyword>
<feature type="binding site" evidence="8">
    <location>
        <position position="488"/>
    </location>
    <ligand>
        <name>Mg(2+)</name>
        <dbReference type="ChEBI" id="CHEBI:18420"/>
    </ligand>
</feature>
<dbReference type="GO" id="GO:0004737">
    <property type="term" value="F:pyruvate decarboxylase activity"/>
    <property type="evidence" value="ECO:0007669"/>
    <property type="project" value="TreeGrafter"/>
</dbReference>
<dbReference type="Gene3D" id="3.40.50.970">
    <property type="match status" value="2"/>
</dbReference>
<dbReference type="FunFam" id="3.40.50.970:FF:000019">
    <property type="entry name" value="Pyruvate decarboxylase isozyme"/>
    <property type="match status" value="1"/>
</dbReference>
<dbReference type="Pfam" id="PF00205">
    <property type="entry name" value="TPP_enzyme_M"/>
    <property type="match status" value="1"/>
</dbReference>
<evidence type="ECO:0000256" key="6">
    <source>
        <dbReference type="ARBA" id="ARBA00023052"/>
    </source>
</evidence>
<dbReference type="InterPro" id="IPR029061">
    <property type="entry name" value="THDP-binding"/>
</dbReference>
<dbReference type="InterPro" id="IPR012001">
    <property type="entry name" value="Thiamin_PyroP_enz_TPP-bd_dom"/>
</dbReference>
<evidence type="ECO:0000259" key="11">
    <source>
        <dbReference type="Pfam" id="PF02775"/>
    </source>
</evidence>
<organism evidence="13 14">
    <name type="scientific">Powellomyces hirtus</name>
    <dbReference type="NCBI Taxonomy" id="109895"/>
    <lineage>
        <taxon>Eukaryota</taxon>
        <taxon>Fungi</taxon>
        <taxon>Fungi incertae sedis</taxon>
        <taxon>Chytridiomycota</taxon>
        <taxon>Chytridiomycota incertae sedis</taxon>
        <taxon>Chytridiomycetes</taxon>
        <taxon>Spizellomycetales</taxon>
        <taxon>Powellomycetaceae</taxon>
        <taxon>Powellomyces</taxon>
    </lineage>
</organism>
<evidence type="ECO:0008006" key="15">
    <source>
        <dbReference type="Google" id="ProtNLM"/>
    </source>
</evidence>
<keyword evidence="3 8" id="KW-0479">Metal-binding</keyword>
<dbReference type="EMBL" id="QEAQ01000080">
    <property type="protein sequence ID" value="TPX56251.1"/>
    <property type="molecule type" value="Genomic_DNA"/>
</dbReference>
<evidence type="ECO:0000256" key="1">
    <source>
        <dbReference type="ARBA" id="ARBA00001964"/>
    </source>
</evidence>
<dbReference type="SUPFAM" id="SSF52467">
    <property type="entry name" value="DHS-like NAD/FAD-binding domain"/>
    <property type="match status" value="1"/>
</dbReference>
<evidence type="ECO:0000259" key="12">
    <source>
        <dbReference type="Pfam" id="PF02776"/>
    </source>
</evidence>
<dbReference type="PANTHER" id="PTHR43452:SF30">
    <property type="entry name" value="PYRUVATE DECARBOXYLASE ISOZYME 1-RELATED"/>
    <property type="match status" value="1"/>
</dbReference>
<comment type="cofactor">
    <cofactor evidence="1">
        <name>thiamine diphosphate</name>
        <dbReference type="ChEBI" id="CHEBI:58937"/>
    </cofactor>
</comment>
<evidence type="ECO:0000256" key="8">
    <source>
        <dbReference type="PIRSR" id="PIRSR036565-2"/>
    </source>
</evidence>
<dbReference type="GO" id="GO:0005634">
    <property type="term" value="C:nucleus"/>
    <property type="evidence" value="ECO:0007669"/>
    <property type="project" value="TreeGrafter"/>
</dbReference>
<dbReference type="Gene3D" id="3.40.50.1220">
    <property type="entry name" value="TPP-binding domain"/>
    <property type="match status" value="1"/>
</dbReference>
<dbReference type="GO" id="GO:0000287">
    <property type="term" value="F:magnesium ion binding"/>
    <property type="evidence" value="ECO:0007669"/>
    <property type="project" value="InterPro"/>
</dbReference>
<dbReference type="STRING" id="109895.A0A507DXS0"/>